<protein>
    <submittedName>
        <fullName evidence="2">DUF1351 domain-containing protein</fullName>
    </submittedName>
</protein>
<evidence type="ECO:0000313" key="2">
    <source>
        <dbReference type="EMBL" id="MST82858.1"/>
    </source>
</evidence>
<evidence type="ECO:0000313" key="3">
    <source>
        <dbReference type="Proteomes" id="UP000466864"/>
    </source>
</evidence>
<reference evidence="2 3" key="1">
    <citation type="submission" date="2019-08" db="EMBL/GenBank/DDBJ databases">
        <title>In-depth cultivation of the pig gut microbiome towards novel bacterial diversity and tailored functional studies.</title>
        <authorList>
            <person name="Wylensek D."/>
            <person name="Hitch T.C.A."/>
            <person name="Clavel T."/>
        </authorList>
    </citation>
    <scope>NUCLEOTIDE SEQUENCE [LARGE SCALE GENOMIC DNA]</scope>
    <source>
        <strain evidence="2 3">Oil+RF-744-WCA-WT-13</strain>
    </source>
</reference>
<dbReference type="Proteomes" id="UP000466864">
    <property type="component" value="Unassembled WGS sequence"/>
</dbReference>
<feature type="region of interest" description="Disordered" evidence="1">
    <location>
        <begin position="229"/>
        <end position="270"/>
    </location>
</feature>
<feature type="compositionally biased region" description="Basic and acidic residues" evidence="1">
    <location>
        <begin position="203"/>
        <end position="217"/>
    </location>
</feature>
<proteinExistence type="predicted"/>
<dbReference type="InterPro" id="IPR009785">
    <property type="entry name" value="Prophage_Lj928_Orf309"/>
</dbReference>
<organism evidence="2 3">
    <name type="scientific">Bilifractor porci</name>
    <dbReference type="NCBI Taxonomy" id="2606636"/>
    <lineage>
        <taxon>Bacteria</taxon>
        <taxon>Bacillati</taxon>
        <taxon>Bacillota</taxon>
        <taxon>Clostridia</taxon>
        <taxon>Lachnospirales</taxon>
        <taxon>Lachnospiraceae</taxon>
        <taxon>Bilifractor</taxon>
    </lineage>
</organism>
<feature type="region of interest" description="Disordered" evidence="1">
    <location>
        <begin position="203"/>
        <end position="222"/>
    </location>
</feature>
<name>A0A7X2PAT4_9FIRM</name>
<keyword evidence="3" id="KW-1185">Reference proteome</keyword>
<dbReference type="AlphaFoldDB" id="A0A7X2PAT4"/>
<dbReference type="EMBL" id="VUMV01000009">
    <property type="protein sequence ID" value="MST82858.1"/>
    <property type="molecule type" value="Genomic_DNA"/>
</dbReference>
<comment type="caution">
    <text evidence="2">The sequence shown here is derived from an EMBL/GenBank/DDBJ whole genome shotgun (WGS) entry which is preliminary data.</text>
</comment>
<feature type="compositionally biased region" description="Basic and acidic residues" evidence="1">
    <location>
        <begin position="252"/>
        <end position="270"/>
    </location>
</feature>
<dbReference type="Pfam" id="PF07083">
    <property type="entry name" value="DUF1351"/>
    <property type="match status" value="1"/>
</dbReference>
<gene>
    <name evidence="2" type="ORF">FYJ60_11125</name>
</gene>
<evidence type="ECO:0000256" key="1">
    <source>
        <dbReference type="SAM" id="MobiDB-lite"/>
    </source>
</evidence>
<accession>A0A7X2PAT4</accession>
<sequence length="308" mass="35724">MNNLQLIVDPVKIPENITFNYAELSTAIKTKMEEYKGLVYTDDQIKEAKTDRADLNRLKGILKDERIRMKKAYLEPFSDFEDKINSLISVIDEPVALIDSQIKEYEKKQKDDKEQEIREKFKGMGFPDYVSLIKVWNPKWLNKSYSMKNIEDDLLSRKAEIQKDIDTIRAIPEFSFEALEAYKVNLSLSEAVAKGKEMADIQQRKQEAEEKARKQDIEGQVAAEQGQIPGEEVNPFGDGMLDPGKIENYPEQEEKNQDPEPVQQEKKETRKKVVIEIIAKESQFEAINDFYRNLKQTAESIRIISKLH</sequence>
<dbReference type="RefSeq" id="WP_154458761.1">
    <property type="nucleotide sequence ID" value="NZ_VUMV01000009.1"/>
</dbReference>